<gene>
    <name evidence="2" type="ORF">COU93_03615</name>
</gene>
<accession>A0A2M8L0X7</accession>
<dbReference type="AlphaFoldDB" id="A0A2M8L0X7"/>
<feature type="transmembrane region" description="Helical" evidence="1">
    <location>
        <begin position="6"/>
        <end position="22"/>
    </location>
</feature>
<feature type="transmembrane region" description="Helical" evidence="1">
    <location>
        <begin position="152"/>
        <end position="169"/>
    </location>
</feature>
<feature type="transmembrane region" description="Helical" evidence="1">
    <location>
        <begin position="34"/>
        <end position="51"/>
    </location>
</feature>
<organism evidence="2 3">
    <name type="scientific">Candidatus Shapirobacteria bacterium CG10_big_fil_rev_8_21_14_0_10_36_6</name>
    <dbReference type="NCBI Taxonomy" id="1974886"/>
    <lineage>
        <taxon>Bacteria</taxon>
        <taxon>Candidatus Shapironibacteriota</taxon>
    </lineage>
</organism>
<name>A0A2M8L0X7_9BACT</name>
<dbReference type="EMBL" id="PFEI01000198">
    <property type="protein sequence ID" value="PJE66570.1"/>
    <property type="molecule type" value="Genomic_DNA"/>
</dbReference>
<proteinExistence type="predicted"/>
<evidence type="ECO:0000313" key="2">
    <source>
        <dbReference type="EMBL" id="PJE66570.1"/>
    </source>
</evidence>
<reference evidence="3" key="1">
    <citation type="submission" date="2017-09" db="EMBL/GenBank/DDBJ databases">
        <title>Depth-based differentiation of microbial function through sediment-hosted aquifers and enrichment of novel symbionts in the deep terrestrial subsurface.</title>
        <authorList>
            <person name="Probst A.J."/>
            <person name="Ladd B."/>
            <person name="Jarett J.K."/>
            <person name="Geller-Mcgrath D.E."/>
            <person name="Sieber C.M.K."/>
            <person name="Emerson J.B."/>
            <person name="Anantharaman K."/>
            <person name="Thomas B.C."/>
            <person name="Malmstrom R."/>
            <person name="Stieglmeier M."/>
            <person name="Klingl A."/>
            <person name="Woyke T."/>
            <person name="Ryan C.M."/>
            <person name="Banfield J.F."/>
        </authorList>
    </citation>
    <scope>NUCLEOTIDE SEQUENCE [LARGE SCALE GENOMIC DNA]</scope>
</reference>
<evidence type="ECO:0000313" key="3">
    <source>
        <dbReference type="Proteomes" id="UP000229766"/>
    </source>
</evidence>
<feature type="transmembrane region" description="Helical" evidence="1">
    <location>
        <begin position="103"/>
        <end position="121"/>
    </location>
</feature>
<evidence type="ECO:0000256" key="1">
    <source>
        <dbReference type="SAM" id="Phobius"/>
    </source>
</evidence>
<keyword evidence="1" id="KW-1133">Transmembrane helix</keyword>
<feature type="transmembrane region" description="Helical" evidence="1">
    <location>
        <begin position="176"/>
        <end position="196"/>
    </location>
</feature>
<feature type="transmembrane region" description="Helical" evidence="1">
    <location>
        <begin position="128"/>
        <end position="146"/>
    </location>
</feature>
<protein>
    <recommendedName>
        <fullName evidence="4">Glycosyltransferase RgtA/B/C/D-like domain-containing protein</fullName>
    </recommendedName>
</protein>
<comment type="caution">
    <text evidence="2">The sequence shown here is derived from an EMBL/GenBank/DDBJ whole genome shotgun (WGS) entry which is preliminary data.</text>
</comment>
<dbReference type="Proteomes" id="UP000229766">
    <property type="component" value="Unassembled WGS sequence"/>
</dbReference>
<evidence type="ECO:0008006" key="4">
    <source>
        <dbReference type="Google" id="ProtNLM"/>
    </source>
</evidence>
<keyword evidence="1" id="KW-0812">Transmembrane</keyword>
<sequence>MCLNSHYLALLLLFPALFIIILDRKYITHHWSSVIGALFTFLLSLAPQLLFDLKHDGQNIKALTIFFTQRETTVSVLPYKALPILPAMFNQVTTRLLAGKVESVGVIVSIIFSVLIIYSLFKIKNRFLNISLVWFFSGLVGLALYKQHIYDHYFGFIYPVIFILLAITVSRINKYLAIIIVIILSGLSIFSNQFQWEPPKQLVTTQQIDKSIIDKSNGEPFNFALLAKMNYDPGYLYYLSENKNYFHLKDLITDQLFVVCEPFQIDCNPINNPKWGIAAFGWAKIDSQWEIGDIKIFRLIHNPTGN</sequence>
<keyword evidence="1" id="KW-0472">Membrane</keyword>